<comment type="caution">
    <text evidence="2">The sequence shown here is derived from an EMBL/GenBank/DDBJ whole genome shotgun (WGS) entry which is preliminary data.</text>
</comment>
<dbReference type="AlphaFoldDB" id="A0ABD5YN54"/>
<evidence type="ECO:0008006" key="4">
    <source>
        <dbReference type="Google" id="ProtNLM"/>
    </source>
</evidence>
<dbReference type="RefSeq" id="WP_264555965.1">
    <property type="nucleotide sequence ID" value="NZ_CP109979.1"/>
</dbReference>
<evidence type="ECO:0000313" key="2">
    <source>
        <dbReference type="EMBL" id="MFC7190715.1"/>
    </source>
</evidence>
<feature type="region of interest" description="Disordered" evidence="1">
    <location>
        <begin position="22"/>
        <end position="134"/>
    </location>
</feature>
<accession>A0ABD5YN54</accession>
<name>A0ABD5YN54_9EURY</name>
<protein>
    <recommendedName>
        <fullName evidence="4">Glycosyl hydrolase family 98 putative carbohydrate-binding module domain-containing protein</fullName>
    </recommendedName>
</protein>
<gene>
    <name evidence="2" type="ORF">ACFQL7_13300</name>
</gene>
<reference evidence="2 3" key="1">
    <citation type="journal article" date="2019" name="Int. J. Syst. Evol. Microbiol.">
        <title>The Global Catalogue of Microorganisms (GCM) 10K type strain sequencing project: providing services to taxonomists for standard genome sequencing and annotation.</title>
        <authorList>
            <consortium name="The Broad Institute Genomics Platform"/>
            <consortium name="The Broad Institute Genome Sequencing Center for Infectious Disease"/>
            <person name="Wu L."/>
            <person name="Ma J."/>
        </authorList>
    </citation>
    <scope>NUCLEOTIDE SEQUENCE [LARGE SCALE GENOMIC DNA]</scope>
    <source>
        <strain evidence="2 3">RDMS1</strain>
    </source>
</reference>
<feature type="compositionally biased region" description="Acidic residues" evidence="1">
    <location>
        <begin position="58"/>
        <end position="71"/>
    </location>
</feature>
<dbReference type="Proteomes" id="UP001596417">
    <property type="component" value="Unassembled WGS sequence"/>
</dbReference>
<evidence type="ECO:0000313" key="3">
    <source>
        <dbReference type="Proteomes" id="UP001596417"/>
    </source>
</evidence>
<keyword evidence="3" id="KW-1185">Reference proteome</keyword>
<dbReference type="EMBL" id="JBHTAX010000001">
    <property type="protein sequence ID" value="MFC7190715.1"/>
    <property type="molecule type" value="Genomic_DNA"/>
</dbReference>
<organism evidence="2 3">
    <name type="scientific">Halocatena marina</name>
    <dbReference type="NCBI Taxonomy" id="2934937"/>
    <lineage>
        <taxon>Archaea</taxon>
        <taxon>Methanobacteriati</taxon>
        <taxon>Methanobacteriota</taxon>
        <taxon>Stenosarchaea group</taxon>
        <taxon>Halobacteria</taxon>
        <taxon>Halobacteriales</taxon>
        <taxon>Natronomonadaceae</taxon>
        <taxon>Halocatena</taxon>
    </lineage>
</organism>
<sequence length="248" mass="26619">MNIRRITTLVLVLSILLAGCSAIDPPVDPGKPTATQTDANETPAENEDESTPTATSSDESEDSDDPEDSEESTTTTTTSAETTTTTTTTETTVSIEGTSTVASSSTAAQNTSTQADWPKPKPPTRPTESKIEQRITNTKFINKEQATSSSGYSNFDVQIFADTRLKNVDPEGDVDGEPYFIIEINNKLVARASVTYEKNGSFAIEVPAAALKQFASGTLNVRVSFLDQDSQSDDLYDTWSGTIEYSAS</sequence>
<evidence type="ECO:0000256" key="1">
    <source>
        <dbReference type="SAM" id="MobiDB-lite"/>
    </source>
</evidence>
<proteinExistence type="predicted"/>
<dbReference type="GeneID" id="76200359"/>
<dbReference type="PROSITE" id="PS51257">
    <property type="entry name" value="PROKAR_LIPOPROTEIN"/>
    <property type="match status" value="1"/>
</dbReference>
<feature type="compositionally biased region" description="Low complexity" evidence="1">
    <location>
        <begin position="72"/>
        <end position="115"/>
    </location>
</feature>